<dbReference type="AlphaFoldDB" id="A0A4Z1BZF5"/>
<evidence type="ECO:0000313" key="3">
    <source>
        <dbReference type="Proteomes" id="UP000298325"/>
    </source>
</evidence>
<dbReference type="OrthoDB" id="6367813at2"/>
<keyword evidence="3" id="KW-1185">Reference proteome</keyword>
<name>A0A4Z1BZF5_9GAMM</name>
<dbReference type="EMBL" id="SRPF01000004">
    <property type="protein sequence ID" value="TGN38873.1"/>
    <property type="molecule type" value="Genomic_DNA"/>
</dbReference>
<dbReference type="Proteomes" id="UP000298325">
    <property type="component" value="Unassembled WGS sequence"/>
</dbReference>
<proteinExistence type="predicted"/>
<feature type="region of interest" description="Disordered" evidence="1">
    <location>
        <begin position="155"/>
        <end position="174"/>
    </location>
</feature>
<protein>
    <submittedName>
        <fullName evidence="2">Uncharacterized protein</fullName>
    </submittedName>
</protein>
<comment type="caution">
    <text evidence="2">The sequence shown here is derived from an EMBL/GenBank/DDBJ whole genome shotgun (WGS) entry which is preliminary data.</text>
</comment>
<evidence type="ECO:0000256" key="1">
    <source>
        <dbReference type="SAM" id="MobiDB-lite"/>
    </source>
</evidence>
<gene>
    <name evidence="2" type="ORF">E5Q11_14170</name>
</gene>
<evidence type="ECO:0000313" key="2">
    <source>
        <dbReference type="EMBL" id="TGN38873.1"/>
    </source>
</evidence>
<sequence>MVNLTRCRTQADCGCSGKTVNNKASVMGEIETVVKTIGLAAVAALSPLVFAQTSKTTVEGGAFSYEERTTIDTIPFRSLEEDSLASTVIEGGLEAPAEGVAVRPRTDKDFYLDPLALQPRDRRTDLGRSEIPVEFNFSNPRQIPGQTWGNQYQIVPQPQSNRTYESFSSTTTTR</sequence>
<accession>A0A4Z1BZF5</accession>
<reference evidence="2 3" key="1">
    <citation type="submission" date="2019-04" db="EMBL/GenBank/DDBJ databases">
        <authorList>
            <person name="Park S."/>
            <person name="Yoon J.-H."/>
        </authorList>
    </citation>
    <scope>NUCLEOTIDE SEQUENCE [LARGE SCALE GENOMIC DNA]</scope>
    <source>
        <strain evidence="2 3">HJM-18</strain>
    </source>
</reference>
<organism evidence="2 3">
    <name type="scientific">Marinobacter confluentis</name>
    <dbReference type="NCBI Taxonomy" id="1697557"/>
    <lineage>
        <taxon>Bacteria</taxon>
        <taxon>Pseudomonadati</taxon>
        <taxon>Pseudomonadota</taxon>
        <taxon>Gammaproteobacteria</taxon>
        <taxon>Pseudomonadales</taxon>
        <taxon>Marinobacteraceae</taxon>
        <taxon>Marinobacter</taxon>
    </lineage>
</organism>